<evidence type="ECO:0000313" key="3">
    <source>
        <dbReference type="EMBL" id="PNT76499.1"/>
    </source>
</evidence>
<protein>
    <recommendedName>
        <fullName evidence="2">DUF569 domain-containing protein</fullName>
    </recommendedName>
</protein>
<dbReference type="CDD" id="cd23340">
    <property type="entry name" value="beta-trefoil_FSCN_ACP-like"/>
    <property type="match status" value="1"/>
</dbReference>
<dbReference type="STRING" id="15368.A0A2K2DQE4"/>
<evidence type="ECO:0000256" key="1">
    <source>
        <dbReference type="SAM" id="MobiDB-lite"/>
    </source>
</evidence>
<reference evidence="4" key="3">
    <citation type="submission" date="2018-08" db="UniProtKB">
        <authorList>
            <consortium name="EnsemblPlants"/>
        </authorList>
    </citation>
    <scope>IDENTIFICATION</scope>
    <source>
        <strain evidence="4">cv. Bd21</strain>
    </source>
</reference>
<dbReference type="InterPro" id="IPR007679">
    <property type="entry name" value="DUF569"/>
</dbReference>
<reference evidence="3 4" key="1">
    <citation type="journal article" date="2010" name="Nature">
        <title>Genome sequencing and analysis of the model grass Brachypodium distachyon.</title>
        <authorList>
            <consortium name="International Brachypodium Initiative"/>
        </authorList>
    </citation>
    <scope>NUCLEOTIDE SEQUENCE [LARGE SCALE GENOMIC DNA]</scope>
    <source>
        <strain evidence="3 4">Bd21</strain>
    </source>
</reference>
<dbReference type="PANTHER" id="PTHR31205">
    <property type="entry name" value="ACTIN CROSS-LINKING PROTEIN (DUF569)"/>
    <property type="match status" value="1"/>
</dbReference>
<proteinExistence type="predicted"/>
<evidence type="ECO:0000313" key="5">
    <source>
        <dbReference type="Proteomes" id="UP000008810"/>
    </source>
</evidence>
<accession>A0A2K2DQE4</accession>
<dbReference type="Gramene" id="PNT76499">
    <property type="protein sequence ID" value="PNT76499"/>
    <property type="gene ID" value="BRADI_1g48935v3"/>
</dbReference>
<evidence type="ECO:0000259" key="2">
    <source>
        <dbReference type="Pfam" id="PF04601"/>
    </source>
</evidence>
<dbReference type="InterPro" id="IPR008999">
    <property type="entry name" value="Actin-crosslinking"/>
</dbReference>
<dbReference type="PANTHER" id="PTHR31205:SF72">
    <property type="entry name" value="DUF569 DOMAIN-CONTAINING PROTEIN"/>
    <property type="match status" value="1"/>
</dbReference>
<dbReference type="EnsemblPlants" id="PNT76499">
    <property type="protein sequence ID" value="PNT76499"/>
    <property type="gene ID" value="BRADI_1g48935v3"/>
</dbReference>
<dbReference type="EMBL" id="CM000880">
    <property type="protein sequence ID" value="PNT76499.1"/>
    <property type="molecule type" value="Genomic_DNA"/>
</dbReference>
<dbReference type="OrthoDB" id="650374at2759"/>
<feature type="domain" description="DUF569" evidence="2">
    <location>
        <begin position="70"/>
        <end position="201"/>
    </location>
</feature>
<dbReference type="Pfam" id="PF04601">
    <property type="entry name" value="DUF569"/>
    <property type="match status" value="1"/>
</dbReference>
<dbReference type="SUPFAM" id="SSF50405">
    <property type="entry name" value="Actin-crosslinking proteins"/>
    <property type="match status" value="1"/>
</dbReference>
<dbReference type="Proteomes" id="UP000008810">
    <property type="component" value="Chromosome 1"/>
</dbReference>
<gene>
    <name evidence="3" type="ORF">BRADI_1g48935v3</name>
</gene>
<organism evidence="3">
    <name type="scientific">Brachypodium distachyon</name>
    <name type="common">Purple false brome</name>
    <name type="synonym">Trachynia distachya</name>
    <dbReference type="NCBI Taxonomy" id="15368"/>
    <lineage>
        <taxon>Eukaryota</taxon>
        <taxon>Viridiplantae</taxon>
        <taxon>Streptophyta</taxon>
        <taxon>Embryophyta</taxon>
        <taxon>Tracheophyta</taxon>
        <taxon>Spermatophyta</taxon>
        <taxon>Magnoliopsida</taxon>
        <taxon>Liliopsida</taxon>
        <taxon>Poales</taxon>
        <taxon>Poaceae</taxon>
        <taxon>BOP clade</taxon>
        <taxon>Pooideae</taxon>
        <taxon>Stipodae</taxon>
        <taxon>Brachypodieae</taxon>
        <taxon>Brachypodium</taxon>
    </lineage>
</organism>
<dbReference type="AlphaFoldDB" id="A0A2K2DQE4"/>
<keyword evidence="5" id="KW-1185">Reference proteome</keyword>
<evidence type="ECO:0000313" key="4">
    <source>
        <dbReference type="EnsemblPlants" id="PNT76499"/>
    </source>
</evidence>
<dbReference type="InParanoid" id="A0A2K2DQE4"/>
<reference evidence="3" key="2">
    <citation type="submission" date="2017-06" db="EMBL/GenBank/DDBJ databases">
        <title>WGS assembly of Brachypodium distachyon.</title>
        <authorList>
            <consortium name="The International Brachypodium Initiative"/>
            <person name="Lucas S."/>
            <person name="Harmon-Smith M."/>
            <person name="Lail K."/>
            <person name="Tice H."/>
            <person name="Grimwood J."/>
            <person name="Bruce D."/>
            <person name="Barry K."/>
            <person name="Shu S."/>
            <person name="Lindquist E."/>
            <person name="Wang M."/>
            <person name="Pitluck S."/>
            <person name="Vogel J.P."/>
            <person name="Garvin D.F."/>
            <person name="Mockler T.C."/>
            <person name="Schmutz J."/>
            <person name="Rokhsar D."/>
            <person name="Bevan M.W."/>
        </authorList>
    </citation>
    <scope>NUCLEOTIDE SEQUENCE</scope>
    <source>
        <strain evidence="3">Bd21</strain>
    </source>
</reference>
<dbReference type="ExpressionAtlas" id="A0A2K2DQE4">
    <property type="expression patterns" value="baseline"/>
</dbReference>
<name>A0A2K2DQE4_BRADI</name>
<feature type="region of interest" description="Disordered" evidence="1">
    <location>
        <begin position="1"/>
        <end position="20"/>
    </location>
</feature>
<sequence length="251" mass="27789">MSPPSESSSSSHPAPTRSTSCTVAATSFLPGVSDISPIDVSDAARRDSGRHIVSDSARRLCYAAQRRRPMDLFPDRGHVRLRSRVLGTYLHADSDGAIISFSENRALMNVAWAVHVYQDDRDNMYVLLQGAAYGLYLASTGNRAEPEVAGHQGICVYQHDYDEPEVRAIMWQVVVSGSGDNDVLLRHANGGYLRANGKYPTIDDSDGRRSMMMLWVVEPIPARQDMPGLPRPQIEPKLICNCDTRISMRSR</sequence>